<protein>
    <submittedName>
        <fullName evidence="1">Uncharacterized protein</fullName>
    </submittedName>
</protein>
<gene>
    <name evidence="1" type="ORF">D9X91_05910</name>
</gene>
<dbReference type="AlphaFoldDB" id="A0A3L7K0N5"/>
<name>A0A3L7K0N5_9BACI</name>
<evidence type="ECO:0000313" key="2">
    <source>
        <dbReference type="Proteomes" id="UP000276770"/>
    </source>
</evidence>
<organism evidence="1 2">
    <name type="scientific">Falsibacillus albus</name>
    <dbReference type="NCBI Taxonomy" id="2478915"/>
    <lineage>
        <taxon>Bacteria</taxon>
        <taxon>Bacillati</taxon>
        <taxon>Bacillota</taxon>
        <taxon>Bacilli</taxon>
        <taxon>Bacillales</taxon>
        <taxon>Bacillaceae</taxon>
        <taxon>Falsibacillus</taxon>
    </lineage>
</organism>
<evidence type="ECO:0000313" key="1">
    <source>
        <dbReference type="EMBL" id="RLQ96637.1"/>
    </source>
</evidence>
<dbReference type="EMBL" id="RCVZ01000003">
    <property type="protein sequence ID" value="RLQ96637.1"/>
    <property type="molecule type" value="Genomic_DNA"/>
</dbReference>
<sequence length="135" mass="15414">MCEGGAPERVCAKKEALDAKNRSCAQKNRRMAQKTKVRRINTDLRAKTKLGGFQFVWLPPPAVLKCEGGTPWRIVQKIGVVCKKTNFHTQIAIFSHKTLFNVQKPKYPCGNRHFLKKTPFSEHILLPVHDLSRFT</sequence>
<reference evidence="1 2" key="1">
    <citation type="submission" date="2018-10" db="EMBL/GenBank/DDBJ databases">
        <title>Falsibacillus sp. genome draft.</title>
        <authorList>
            <person name="Shi S."/>
        </authorList>
    </citation>
    <scope>NUCLEOTIDE SEQUENCE [LARGE SCALE GENOMIC DNA]</scope>
    <source>
        <strain evidence="1 2">GY 10110</strain>
    </source>
</reference>
<proteinExistence type="predicted"/>
<keyword evidence="2" id="KW-1185">Reference proteome</keyword>
<dbReference type="Proteomes" id="UP000276770">
    <property type="component" value="Unassembled WGS sequence"/>
</dbReference>
<comment type="caution">
    <text evidence="1">The sequence shown here is derived from an EMBL/GenBank/DDBJ whole genome shotgun (WGS) entry which is preliminary data.</text>
</comment>
<accession>A0A3L7K0N5</accession>